<comment type="caution">
    <text evidence="2">The sequence shown here is derived from an EMBL/GenBank/DDBJ whole genome shotgun (WGS) entry which is preliminary data.</text>
</comment>
<feature type="region of interest" description="Disordered" evidence="1">
    <location>
        <begin position="1"/>
        <end position="24"/>
    </location>
</feature>
<organism evidence="2">
    <name type="scientific">marine sediment metagenome</name>
    <dbReference type="NCBI Taxonomy" id="412755"/>
    <lineage>
        <taxon>unclassified sequences</taxon>
        <taxon>metagenomes</taxon>
        <taxon>ecological metagenomes</taxon>
    </lineage>
</organism>
<feature type="non-terminal residue" evidence="2">
    <location>
        <position position="1"/>
    </location>
</feature>
<evidence type="ECO:0000256" key="1">
    <source>
        <dbReference type="SAM" id="MobiDB-lite"/>
    </source>
</evidence>
<protein>
    <submittedName>
        <fullName evidence="2">Uncharacterized protein</fullName>
    </submittedName>
</protein>
<dbReference type="AlphaFoldDB" id="A0A0F9AKS2"/>
<evidence type="ECO:0000313" key="2">
    <source>
        <dbReference type="EMBL" id="KKK72806.1"/>
    </source>
</evidence>
<dbReference type="EMBL" id="LAZR01057074">
    <property type="protein sequence ID" value="KKK72806.1"/>
    <property type="molecule type" value="Genomic_DNA"/>
</dbReference>
<gene>
    <name evidence="2" type="ORF">LCGC14_2900160</name>
</gene>
<proteinExistence type="predicted"/>
<sequence length="78" mass="8644">RSTPEENMEDLLQKPRAPTREPYLPRDDAVCQLDGDLISAHERCECSALVGPRHETKTAPCPTCAYYTGGDNDAVHTE</sequence>
<accession>A0A0F9AKS2</accession>
<name>A0A0F9AKS2_9ZZZZ</name>
<reference evidence="2" key="1">
    <citation type="journal article" date="2015" name="Nature">
        <title>Complex archaea that bridge the gap between prokaryotes and eukaryotes.</title>
        <authorList>
            <person name="Spang A."/>
            <person name="Saw J.H."/>
            <person name="Jorgensen S.L."/>
            <person name="Zaremba-Niedzwiedzka K."/>
            <person name="Martijn J."/>
            <person name="Lind A.E."/>
            <person name="van Eijk R."/>
            <person name="Schleper C."/>
            <person name="Guy L."/>
            <person name="Ettema T.J."/>
        </authorList>
    </citation>
    <scope>NUCLEOTIDE SEQUENCE</scope>
</reference>